<dbReference type="Gene3D" id="3.40.1740.10">
    <property type="entry name" value="VC0467-like"/>
    <property type="match status" value="1"/>
</dbReference>
<sequence length="149" mass="15907">MIKDVPLSRPQTQFADCRLYIGGDVGNGEVQVVHPYGNLFGAVEVVKGVYMGGLDAAAQAIDVGSAQPKDFKWFSAYAGWAPGQLDMECKRGVWFTAAGSPKLLLQDVEVGQGPKYWHKAMALLGGDYADLSKAVADHDELDPEGSSSS</sequence>
<dbReference type="Proteomes" id="UP000612055">
    <property type="component" value="Unassembled WGS sequence"/>
</dbReference>
<reference evidence="1" key="1">
    <citation type="journal article" date="2020" name="bioRxiv">
        <title>Comparative genomics of Chlamydomonas.</title>
        <authorList>
            <person name="Craig R.J."/>
            <person name="Hasan A.R."/>
            <person name="Ness R.W."/>
            <person name="Keightley P.D."/>
        </authorList>
    </citation>
    <scope>NUCLEOTIDE SEQUENCE</scope>
    <source>
        <strain evidence="1">CCAP 11/70</strain>
    </source>
</reference>
<gene>
    <name evidence="1" type="ORF">HYH03_018438</name>
</gene>
<keyword evidence="2" id="KW-1185">Reference proteome</keyword>
<comment type="caution">
    <text evidence="1">The sequence shown here is derived from an EMBL/GenBank/DDBJ whole genome shotgun (WGS) entry which is preliminary data.</text>
</comment>
<evidence type="ECO:0000313" key="2">
    <source>
        <dbReference type="Proteomes" id="UP000612055"/>
    </source>
</evidence>
<organism evidence="1 2">
    <name type="scientific">Edaphochlamys debaryana</name>
    <dbReference type="NCBI Taxonomy" id="47281"/>
    <lineage>
        <taxon>Eukaryota</taxon>
        <taxon>Viridiplantae</taxon>
        <taxon>Chlorophyta</taxon>
        <taxon>core chlorophytes</taxon>
        <taxon>Chlorophyceae</taxon>
        <taxon>CS clade</taxon>
        <taxon>Chlamydomonadales</taxon>
        <taxon>Chlamydomonadales incertae sedis</taxon>
        <taxon>Edaphochlamys</taxon>
    </lineage>
</organism>
<evidence type="ECO:0000313" key="1">
    <source>
        <dbReference type="EMBL" id="KAG2482630.1"/>
    </source>
</evidence>
<dbReference type="InterPro" id="IPR003774">
    <property type="entry name" value="AlgH-like"/>
</dbReference>
<dbReference type="EMBL" id="JAEHOE010000210">
    <property type="protein sequence ID" value="KAG2482630.1"/>
    <property type="molecule type" value="Genomic_DNA"/>
</dbReference>
<dbReference type="Pfam" id="PF02622">
    <property type="entry name" value="DUF179"/>
    <property type="match status" value="1"/>
</dbReference>
<dbReference type="AlphaFoldDB" id="A0A835XK95"/>
<protein>
    <submittedName>
        <fullName evidence="1">Uncharacterized protein</fullName>
    </submittedName>
</protein>
<name>A0A835XK95_9CHLO</name>
<dbReference type="OrthoDB" id="272750at2759"/>
<accession>A0A835XK95</accession>
<dbReference type="PANTHER" id="PTHR31984">
    <property type="entry name" value="TRANSPORTER, PUTATIVE (DUF179)-RELATED"/>
    <property type="match status" value="1"/>
</dbReference>
<dbReference type="SUPFAM" id="SSF143456">
    <property type="entry name" value="VC0467-like"/>
    <property type="match status" value="1"/>
</dbReference>
<dbReference type="PANTHER" id="PTHR31984:SF17">
    <property type="entry name" value="TRANSCRIPTIONAL REGULATOR"/>
    <property type="match status" value="1"/>
</dbReference>
<proteinExistence type="predicted"/>